<dbReference type="FunFam" id="3.40.50.12160:FF:000004">
    <property type="entry name" value="Threonylcarbamoyladenosine tRNA methylthiotransferase MtaB"/>
    <property type="match status" value="1"/>
</dbReference>
<evidence type="ECO:0000256" key="8">
    <source>
        <dbReference type="ARBA" id="ARBA00023004"/>
    </source>
</evidence>
<dbReference type="SFLD" id="SFLDG01061">
    <property type="entry name" value="methylthiotransferase"/>
    <property type="match status" value="1"/>
</dbReference>
<dbReference type="EMBL" id="FAXC01000388">
    <property type="protein sequence ID" value="CUV10258.1"/>
    <property type="molecule type" value="Genomic_DNA"/>
</dbReference>
<evidence type="ECO:0000256" key="2">
    <source>
        <dbReference type="ARBA" id="ARBA00022485"/>
    </source>
</evidence>
<dbReference type="Pfam" id="PF04055">
    <property type="entry name" value="Radical_SAM"/>
    <property type="match status" value="1"/>
</dbReference>
<dbReference type="InterPro" id="IPR005839">
    <property type="entry name" value="Methylthiotransferase"/>
</dbReference>
<dbReference type="InterPro" id="IPR020612">
    <property type="entry name" value="Methylthiotransferase_CS"/>
</dbReference>
<dbReference type="SUPFAM" id="SSF102114">
    <property type="entry name" value="Radical SAM enzymes"/>
    <property type="match status" value="1"/>
</dbReference>
<dbReference type="AlphaFoldDB" id="A0A160VHG7"/>
<feature type="domain" description="MTTase N-terminal" evidence="10">
    <location>
        <begin position="1"/>
        <end position="106"/>
    </location>
</feature>
<dbReference type="InterPro" id="IPR007197">
    <property type="entry name" value="rSAM"/>
</dbReference>
<keyword evidence="7" id="KW-0479">Metal-binding</keyword>
<sequence>MGCKTNFSETSTISREMMTYGLQQVSFRDTADVYVLNSCSVTENADKEARKLIRQARRRNPDATVAVIGCYAQLQPAEIAAIPGVELVVGAAEKFNLFAHLSSLKANGKATVIQSPIATVQSFQPSFSAAERTRTYLKIQDGCDYNCSFCTIPLARGRSRSDNIANTVNIAQQIAATEAREIVLTGVNIGDYGASGDENLFQLIQALDNVDGIDRFRISSIEPNLLSDEIITFCAHSKKFVPHFHIPLQSGTDSILRRMKRRYDTSLYSSRVEKINNLMPDCCIGVDVIVGFPGEGEEEFLTTQSFLDSLDISYLHVFTFSERENTVAASLDNQVPQEEKAYRSKILHKLSDEKRHAFQDKFLAQVRPVLFERSVNGMSKGYTDNYIRVQVAADMNYENRLLEVTLNKNHGPYMNGLVTE</sequence>
<comment type="cofactor">
    <cofactor evidence="1">
        <name>[4Fe-4S] cluster</name>
        <dbReference type="ChEBI" id="CHEBI:49883"/>
    </cofactor>
</comment>
<keyword evidence="4 12" id="KW-0808">Transferase</keyword>
<dbReference type="PANTHER" id="PTHR11918:SF45">
    <property type="entry name" value="THREONYLCARBAMOYLADENOSINE TRNA METHYLTHIOTRANSFERASE"/>
    <property type="match status" value="1"/>
</dbReference>
<protein>
    <submittedName>
        <fullName evidence="12">tRNA-t(6)A37 methylthiotransferase</fullName>
    </submittedName>
</protein>
<evidence type="ECO:0000259" key="10">
    <source>
        <dbReference type="PROSITE" id="PS51449"/>
    </source>
</evidence>
<dbReference type="InterPro" id="IPR023404">
    <property type="entry name" value="rSAM_horseshoe"/>
</dbReference>
<dbReference type="SFLD" id="SFLDG01082">
    <property type="entry name" value="B12-binding_domain_containing"/>
    <property type="match status" value="1"/>
</dbReference>
<dbReference type="NCBIfam" id="TIGR00089">
    <property type="entry name" value="MiaB/RimO family radical SAM methylthiotransferase"/>
    <property type="match status" value="1"/>
</dbReference>
<evidence type="ECO:0000256" key="7">
    <source>
        <dbReference type="ARBA" id="ARBA00022723"/>
    </source>
</evidence>
<evidence type="ECO:0000256" key="5">
    <source>
        <dbReference type="ARBA" id="ARBA00022691"/>
    </source>
</evidence>
<dbReference type="InterPro" id="IPR038135">
    <property type="entry name" value="Methylthiotransferase_N_sf"/>
</dbReference>
<dbReference type="Pfam" id="PF00919">
    <property type="entry name" value="UPF0004"/>
    <property type="match status" value="1"/>
</dbReference>
<evidence type="ECO:0000313" key="12">
    <source>
        <dbReference type="EMBL" id="CUV10258.1"/>
    </source>
</evidence>
<dbReference type="PROSITE" id="PS51449">
    <property type="entry name" value="MTTASE_N"/>
    <property type="match status" value="1"/>
</dbReference>
<evidence type="ECO:0000256" key="6">
    <source>
        <dbReference type="ARBA" id="ARBA00022694"/>
    </source>
</evidence>
<dbReference type="SFLD" id="SFLDS00029">
    <property type="entry name" value="Radical_SAM"/>
    <property type="match status" value="1"/>
</dbReference>
<dbReference type="InterPro" id="IPR013848">
    <property type="entry name" value="Methylthiotransferase_N"/>
</dbReference>
<keyword evidence="6" id="KW-0819">tRNA processing</keyword>
<dbReference type="Gene3D" id="3.80.30.20">
    <property type="entry name" value="tm_1862 like domain"/>
    <property type="match status" value="1"/>
</dbReference>
<dbReference type="GO" id="GO:0046872">
    <property type="term" value="F:metal ion binding"/>
    <property type="evidence" value="ECO:0007669"/>
    <property type="project" value="UniProtKB-KW"/>
</dbReference>
<accession>A0A160VHG7</accession>
<dbReference type="PANTHER" id="PTHR11918">
    <property type="entry name" value="RADICAL SAM PROTEINS"/>
    <property type="match status" value="1"/>
</dbReference>
<keyword evidence="8" id="KW-0408">Iron</keyword>
<dbReference type="InterPro" id="IPR058240">
    <property type="entry name" value="rSAM_sf"/>
</dbReference>
<evidence type="ECO:0000256" key="9">
    <source>
        <dbReference type="ARBA" id="ARBA00023014"/>
    </source>
</evidence>
<name>A0A160VHG7_9ZZZZ</name>
<proteinExistence type="predicted"/>
<keyword evidence="9" id="KW-0411">Iron-sulfur</keyword>
<dbReference type="GO" id="GO:0035598">
    <property type="term" value="F:tRNA (N(6)-L-threonylcarbamoyladenosine(37)-C(2))-methylthiotransferase activity"/>
    <property type="evidence" value="ECO:0007669"/>
    <property type="project" value="TreeGrafter"/>
</dbReference>
<evidence type="ECO:0000259" key="11">
    <source>
        <dbReference type="PROSITE" id="PS51918"/>
    </source>
</evidence>
<keyword evidence="2" id="KW-0004">4Fe-4S</keyword>
<keyword evidence="3" id="KW-0963">Cytoplasm</keyword>
<dbReference type="InterPro" id="IPR006638">
    <property type="entry name" value="Elp3/MiaA/NifB-like_rSAM"/>
</dbReference>
<dbReference type="GO" id="GO:0051539">
    <property type="term" value="F:4 iron, 4 sulfur cluster binding"/>
    <property type="evidence" value="ECO:0007669"/>
    <property type="project" value="UniProtKB-KW"/>
</dbReference>
<dbReference type="InterPro" id="IPR006467">
    <property type="entry name" value="MiaB-like_bact"/>
</dbReference>
<evidence type="ECO:0000256" key="1">
    <source>
        <dbReference type="ARBA" id="ARBA00001966"/>
    </source>
</evidence>
<dbReference type="SMART" id="SM00729">
    <property type="entry name" value="Elp3"/>
    <property type="match status" value="1"/>
</dbReference>
<evidence type="ECO:0000256" key="3">
    <source>
        <dbReference type="ARBA" id="ARBA00022490"/>
    </source>
</evidence>
<dbReference type="PROSITE" id="PS01278">
    <property type="entry name" value="MTTASE_RADICAL"/>
    <property type="match status" value="1"/>
</dbReference>
<feature type="domain" description="Radical SAM core" evidence="11">
    <location>
        <begin position="129"/>
        <end position="357"/>
    </location>
</feature>
<dbReference type="PROSITE" id="PS51918">
    <property type="entry name" value="RADICAL_SAM"/>
    <property type="match status" value="1"/>
</dbReference>
<evidence type="ECO:0000256" key="4">
    <source>
        <dbReference type="ARBA" id="ARBA00022679"/>
    </source>
</evidence>
<organism evidence="12">
    <name type="scientific">hydrothermal vent metagenome</name>
    <dbReference type="NCBI Taxonomy" id="652676"/>
    <lineage>
        <taxon>unclassified sequences</taxon>
        <taxon>metagenomes</taxon>
        <taxon>ecological metagenomes</taxon>
    </lineage>
</organism>
<gene>
    <name evidence="12" type="ORF">MGWOODY_Mmi1849</name>
</gene>
<keyword evidence="5" id="KW-0949">S-adenosyl-L-methionine</keyword>
<dbReference type="Gene3D" id="3.40.50.12160">
    <property type="entry name" value="Methylthiotransferase, N-terminal domain"/>
    <property type="match status" value="1"/>
</dbReference>
<reference evidence="12" key="1">
    <citation type="submission" date="2015-10" db="EMBL/GenBank/DDBJ databases">
        <authorList>
            <person name="Gilbert D.G."/>
        </authorList>
    </citation>
    <scope>NUCLEOTIDE SEQUENCE</scope>
</reference>
<dbReference type="NCBIfam" id="TIGR01579">
    <property type="entry name" value="MiaB-like-C"/>
    <property type="match status" value="1"/>
</dbReference>